<dbReference type="GO" id="GO:0009103">
    <property type="term" value="P:lipopolysaccharide biosynthetic process"/>
    <property type="evidence" value="ECO:0007669"/>
    <property type="project" value="TreeGrafter"/>
</dbReference>
<dbReference type="RefSeq" id="WP_013453957.1">
    <property type="nucleotide sequence ID" value="NC_014759.1"/>
</dbReference>
<dbReference type="Gene3D" id="3.40.50.2000">
    <property type="entry name" value="Glycogen Phosphorylase B"/>
    <property type="match status" value="2"/>
</dbReference>
<dbReference type="CAZy" id="GT4">
    <property type="family name" value="Glycosyltransferase Family 4"/>
</dbReference>
<protein>
    <submittedName>
        <fullName evidence="3">Glycosyl transferase group 1</fullName>
    </submittedName>
</protein>
<keyword evidence="4" id="KW-1185">Reference proteome</keyword>
<sequence>MNILFAGKSDFNYNRVQVLLSGLKKIPNVNIDYFSIPKRSSFDKNKFQLKADWADYIFIPPFRHKDVGFIKNHTKTPVIFDPLISKYLTKLDYGHFWKLPIKFFLDKIPFQKADVLLTDTKAHREYFIRKFSLNRDKVYHLYIGSDTDLFFPDEESNDKKKIFTVGFYGSFVPLQGVKKIIEAANILKDHIDIKFELIGGGYTFKKAKQKSEKYGLSNIRFRGRVEYNELNEIINSFDVCLGIFGDSEKANLVIPNKIYHYASIGKTIITRESTAIKEIFTNRENIILIENTATDLANAILKAKENSLLLKTLGTNAYQLILKSYNSVQIANHLLNIIAEFEKSSKTTK</sequence>
<organism evidence="3 4">
    <name type="scientific">Marivirga tractuosa (strain ATCC 23168 / DSM 4126 / NBRC 15989 / NCIMB 1408 / VKM B-1430 / H-43)</name>
    <name type="common">Microscilla tractuosa</name>
    <name type="synonym">Flexibacter tractuosus</name>
    <dbReference type="NCBI Taxonomy" id="643867"/>
    <lineage>
        <taxon>Bacteria</taxon>
        <taxon>Pseudomonadati</taxon>
        <taxon>Bacteroidota</taxon>
        <taxon>Cytophagia</taxon>
        <taxon>Cytophagales</taxon>
        <taxon>Marivirgaceae</taxon>
        <taxon>Marivirga</taxon>
    </lineage>
</organism>
<accession>E4TS74</accession>
<dbReference type="PANTHER" id="PTHR46401">
    <property type="entry name" value="GLYCOSYLTRANSFERASE WBBK-RELATED"/>
    <property type="match status" value="1"/>
</dbReference>
<keyword evidence="1 3" id="KW-0808">Transferase</keyword>
<dbReference type="KEGG" id="mtt:Ftrac_1826"/>
<feature type="domain" description="Glycosyl transferase family 1" evidence="2">
    <location>
        <begin position="154"/>
        <end position="319"/>
    </location>
</feature>
<dbReference type="eggNOG" id="COG0438">
    <property type="taxonomic scope" value="Bacteria"/>
</dbReference>
<dbReference type="OrthoDB" id="9811902at2"/>
<evidence type="ECO:0000313" key="3">
    <source>
        <dbReference type="EMBL" id="ADR21814.1"/>
    </source>
</evidence>
<evidence type="ECO:0000256" key="1">
    <source>
        <dbReference type="ARBA" id="ARBA00022679"/>
    </source>
</evidence>
<dbReference type="InterPro" id="IPR001296">
    <property type="entry name" value="Glyco_trans_1"/>
</dbReference>
<evidence type="ECO:0000313" key="4">
    <source>
        <dbReference type="Proteomes" id="UP000008720"/>
    </source>
</evidence>
<reference evidence="3 4" key="1">
    <citation type="journal article" date="2011" name="Stand. Genomic Sci.">
        <title>Complete genome sequence of Marivirga tractuosa type strain (H-43).</title>
        <authorList>
            <person name="Pagani I."/>
            <person name="Chertkov O."/>
            <person name="Lapidus A."/>
            <person name="Lucas S."/>
            <person name="Del Rio T.G."/>
            <person name="Tice H."/>
            <person name="Copeland A."/>
            <person name="Cheng J.F."/>
            <person name="Nolan M."/>
            <person name="Saunders E."/>
            <person name="Pitluck S."/>
            <person name="Held B."/>
            <person name="Goodwin L."/>
            <person name="Liolios K."/>
            <person name="Ovchinikova G."/>
            <person name="Ivanova N."/>
            <person name="Mavromatis K."/>
            <person name="Pati A."/>
            <person name="Chen A."/>
            <person name="Palaniappan K."/>
            <person name="Land M."/>
            <person name="Hauser L."/>
            <person name="Jeffries C.D."/>
            <person name="Detter J.C."/>
            <person name="Han C."/>
            <person name="Tapia R."/>
            <person name="Ngatchou-Djao O.D."/>
            <person name="Rohde M."/>
            <person name="Goker M."/>
            <person name="Spring S."/>
            <person name="Sikorski J."/>
            <person name="Woyke T."/>
            <person name="Bristow J."/>
            <person name="Eisen J.A."/>
            <person name="Markowitz V."/>
            <person name="Hugenholtz P."/>
            <person name="Klenk H.P."/>
            <person name="Kyrpides N.C."/>
        </authorList>
    </citation>
    <scope>NUCLEOTIDE SEQUENCE [LARGE SCALE GENOMIC DNA]</scope>
    <source>
        <strain evidence="4">ATCC 23168 / DSM 4126 / NBRC 15989 / NCIMB 1408 / VKM B-1430 / H-43</strain>
    </source>
</reference>
<gene>
    <name evidence="3" type="ordered locus">Ftrac_1826</name>
</gene>
<dbReference type="EMBL" id="CP002349">
    <property type="protein sequence ID" value="ADR21814.1"/>
    <property type="molecule type" value="Genomic_DNA"/>
</dbReference>
<dbReference type="Pfam" id="PF00534">
    <property type="entry name" value="Glycos_transf_1"/>
    <property type="match status" value="1"/>
</dbReference>
<dbReference type="SUPFAM" id="SSF53756">
    <property type="entry name" value="UDP-Glycosyltransferase/glycogen phosphorylase"/>
    <property type="match status" value="1"/>
</dbReference>
<dbReference type="PANTHER" id="PTHR46401:SF2">
    <property type="entry name" value="GLYCOSYLTRANSFERASE WBBK-RELATED"/>
    <property type="match status" value="1"/>
</dbReference>
<proteinExistence type="predicted"/>
<dbReference type="Proteomes" id="UP000008720">
    <property type="component" value="Chromosome"/>
</dbReference>
<name>E4TS74_MARTH</name>
<dbReference type="STRING" id="643867.Ftrac_1826"/>
<dbReference type="HOGENOM" id="CLU_041762_0_1_10"/>
<evidence type="ECO:0000259" key="2">
    <source>
        <dbReference type="Pfam" id="PF00534"/>
    </source>
</evidence>
<dbReference type="GO" id="GO:0016757">
    <property type="term" value="F:glycosyltransferase activity"/>
    <property type="evidence" value="ECO:0007669"/>
    <property type="project" value="InterPro"/>
</dbReference>
<dbReference type="AlphaFoldDB" id="E4TS74"/>